<dbReference type="RefSeq" id="WP_077528693.1">
    <property type="nucleotide sequence ID" value="NZ_NSKD01000005.1"/>
</dbReference>
<comment type="caution">
    <text evidence="1">The sequence shown here is derived from an EMBL/GenBank/DDBJ whole genome shotgun (WGS) entry which is preliminary data.</text>
</comment>
<organism evidence="1 2">
    <name type="scientific">Halovibrio salipaludis</name>
    <dbReference type="NCBI Taxonomy" id="2032626"/>
    <lineage>
        <taxon>Bacteria</taxon>
        <taxon>Pseudomonadati</taxon>
        <taxon>Pseudomonadota</taxon>
        <taxon>Gammaproteobacteria</taxon>
        <taxon>Oceanospirillales</taxon>
        <taxon>Halomonadaceae</taxon>
        <taxon>Halovibrio</taxon>
    </lineage>
</organism>
<gene>
    <name evidence="1" type="ORF">CK501_11925</name>
</gene>
<dbReference type="AlphaFoldDB" id="A0A2A2F517"/>
<accession>A0A2A2F517</accession>
<keyword evidence="2" id="KW-1185">Reference proteome</keyword>
<name>A0A2A2F517_9GAMM</name>
<evidence type="ECO:0000313" key="2">
    <source>
        <dbReference type="Proteomes" id="UP000218896"/>
    </source>
</evidence>
<reference evidence="1 2" key="1">
    <citation type="submission" date="2017-08" db="EMBL/GenBank/DDBJ databases">
        <title>Halovibrio sewagensis sp. nov., isolated from wastewater of high salinity.</title>
        <authorList>
            <person name="Dong X."/>
            <person name="Zhang G."/>
        </authorList>
    </citation>
    <scope>NUCLEOTIDE SEQUENCE [LARGE SCALE GENOMIC DNA]</scope>
    <source>
        <strain evidence="1 2">YL5-2</strain>
    </source>
</reference>
<sequence>MADDENMKRPETIPEERWKQHLDWMQVTGSTLDEHLKEQSTGELWKQFQRRSMTRRRSDDTGS</sequence>
<dbReference type="EMBL" id="NSKD01000005">
    <property type="protein sequence ID" value="PAU79900.1"/>
    <property type="molecule type" value="Genomic_DNA"/>
</dbReference>
<dbReference type="OrthoDB" id="6183898at2"/>
<dbReference type="Proteomes" id="UP000218896">
    <property type="component" value="Unassembled WGS sequence"/>
</dbReference>
<protein>
    <submittedName>
        <fullName evidence="1">Uncharacterized protein</fullName>
    </submittedName>
</protein>
<proteinExistence type="predicted"/>
<evidence type="ECO:0000313" key="1">
    <source>
        <dbReference type="EMBL" id="PAU79900.1"/>
    </source>
</evidence>